<proteinExistence type="predicted"/>
<reference evidence="2" key="1">
    <citation type="submission" date="2021-04" db="EMBL/GenBank/DDBJ databases">
        <authorList>
            <person name="Zhang D.-C."/>
        </authorList>
    </citation>
    <scope>NUCLEOTIDE SEQUENCE</scope>
    <source>
        <strain evidence="2">CGMCC 1.15697</strain>
    </source>
</reference>
<dbReference type="RefSeq" id="WP_210679972.1">
    <property type="nucleotide sequence ID" value="NZ_JAGMWN010000001.1"/>
</dbReference>
<organism evidence="2 3">
    <name type="scientific">Marivibrio halodurans</name>
    <dbReference type="NCBI Taxonomy" id="2039722"/>
    <lineage>
        <taxon>Bacteria</taxon>
        <taxon>Pseudomonadati</taxon>
        <taxon>Pseudomonadota</taxon>
        <taxon>Alphaproteobacteria</taxon>
        <taxon>Rhodospirillales</taxon>
        <taxon>Rhodospirillaceae</taxon>
        <taxon>Marivibrio</taxon>
    </lineage>
</organism>
<feature type="domain" description="VWFA" evidence="1">
    <location>
        <begin position="13"/>
        <end position="206"/>
    </location>
</feature>
<dbReference type="Pfam" id="PF06707">
    <property type="entry name" value="DUF1194"/>
    <property type="match status" value="1"/>
</dbReference>
<name>A0A8J7RVB3_9PROT</name>
<dbReference type="EMBL" id="JAGMWN010000001">
    <property type="protein sequence ID" value="MBP5855377.1"/>
    <property type="molecule type" value="Genomic_DNA"/>
</dbReference>
<dbReference type="AlphaFoldDB" id="A0A8J7RVB3"/>
<dbReference type="Proteomes" id="UP000672602">
    <property type="component" value="Unassembled WGS sequence"/>
</dbReference>
<accession>A0A8J7RVB3</accession>
<dbReference type="SUPFAM" id="SSF53300">
    <property type="entry name" value="vWA-like"/>
    <property type="match status" value="1"/>
</dbReference>
<dbReference type="Gene3D" id="3.40.50.410">
    <property type="entry name" value="von Willebrand factor, type A domain"/>
    <property type="match status" value="1"/>
</dbReference>
<dbReference type="InterPro" id="IPR036465">
    <property type="entry name" value="vWFA_dom_sf"/>
</dbReference>
<evidence type="ECO:0000313" key="2">
    <source>
        <dbReference type="EMBL" id="MBP5855377.1"/>
    </source>
</evidence>
<keyword evidence="3" id="KW-1185">Reference proteome</keyword>
<protein>
    <submittedName>
        <fullName evidence="2">DUF1194 domain-containing protein</fullName>
    </submittedName>
</protein>
<evidence type="ECO:0000313" key="3">
    <source>
        <dbReference type="Proteomes" id="UP000672602"/>
    </source>
</evidence>
<dbReference type="InterPro" id="IPR002035">
    <property type="entry name" value="VWF_A"/>
</dbReference>
<evidence type="ECO:0000259" key="1">
    <source>
        <dbReference type="PROSITE" id="PS50234"/>
    </source>
</evidence>
<dbReference type="PROSITE" id="PS50234">
    <property type="entry name" value="VWFA"/>
    <property type="match status" value="1"/>
</dbReference>
<sequence>MIAADQGRTVDLLLVLAIDCSYSVDTQEYDLQRQGIAHALRDPEIRQAISAGPYASIAIAVVQWSSATSQVLALPWTLLDGPASIDAAIARIGGLKRATRDGATAISTAIGYSLGVLDRSPYRAVRRIIDISGDGRHNNGPDLEHFRLTAAARGVTVNALAILNEEWTLDLYYKDKVIAGFGAFVERANAYPDYRDAIRRKMLREIRYVPVSQAPGTLSDVATPFRANGNRKGSKHLQFTAN</sequence>
<dbReference type="InterPro" id="IPR010607">
    <property type="entry name" value="DUF1194"/>
</dbReference>
<comment type="caution">
    <text evidence="2">The sequence shown here is derived from an EMBL/GenBank/DDBJ whole genome shotgun (WGS) entry which is preliminary data.</text>
</comment>
<dbReference type="CDD" id="cd00198">
    <property type="entry name" value="vWFA"/>
    <property type="match status" value="1"/>
</dbReference>
<gene>
    <name evidence="2" type="ORF">KAJ83_00010</name>
</gene>